<keyword evidence="3" id="KW-1185">Reference proteome</keyword>
<evidence type="ECO:0000313" key="4">
    <source>
        <dbReference type="Proteomes" id="UP000663583"/>
    </source>
</evidence>
<dbReference type="EMBL" id="BLKU01000002">
    <property type="protein sequence ID" value="GFG63247.1"/>
    <property type="molecule type" value="Genomic_DNA"/>
</dbReference>
<dbReference type="Proteomes" id="UP000663583">
    <property type="component" value="Chromosome"/>
</dbReference>
<reference evidence="1 3" key="1">
    <citation type="journal article" date="2019" name="Emerg. Microbes Infect.">
        <title>Comprehensive subspecies identification of 175 nontuberculous mycobacteria species based on 7547 genomic profiles.</title>
        <authorList>
            <person name="Matsumoto Y."/>
            <person name="Kinjo T."/>
            <person name="Motooka D."/>
            <person name="Nabeya D."/>
            <person name="Jung N."/>
            <person name="Uechi K."/>
            <person name="Horii T."/>
            <person name="Iida T."/>
            <person name="Fujita J."/>
            <person name="Nakamura S."/>
        </authorList>
    </citation>
    <scope>NUCLEOTIDE SEQUENCE [LARGE SCALE GENOMIC DNA]</scope>
    <source>
        <strain evidence="1 3">JCM 13573</strain>
    </source>
</reference>
<gene>
    <name evidence="2" type="ORF">I2456_05055</name>
    <name evidence="1" type="ORF">MKUB_07370</name>
</gene>
<dbReference type="EMBL" id="CP065047">
    <property type="protein sequence ID" value="QPI38886.1"/>
    <property type="molecule type" value="Genomic_DNA"/>
</dbReference>
<evidence type="ECO:0000313" key="2">
    <source>
        <dbReference type="EMBL" id="QPI38886.1"/>
    </source>
</evidence>
<organism evidence="2 4">
    <name type="scientific">Mycobacterium kubicae</name>
    <dbReference type="NCBI Taxonomy" id="120959"/>
    <lineage>
        <taxon>Bacteria</taxon>
        <taxon>Bacillati</taxon>
        <taxon>Actinomycetota</taxon>
        <taxon>Actinomycetes</taxon>
        <taxon>Mycobacteriales</taxon>
        <taxon>Mycobacteriaceae</taxon>
        <taxon>Mycobacterium</taxon>
        <taxon>Mycobacterium simiae complex</taxon>
    </lineage>
</organism>
<dbReference type="Proteomes" id="UP000465306">
    <property type="component" value="Unassembled WGS sequence"/>
</dbReference>
<evidence type="ECO:0000313" key="3">
    <source>
        <dbReference type="Proteomes" id="UP000465306"/>
    </source>
</evidence>
<dbReference type="RefSeq" id="WP_082952387.1">
    <property type="nucleotide sequence ID" value="NZ_BLKU01000002.1"/>
</dbReference>
<reference evidence="1" key="2">
    <citation type="submission" date="2020-02" db="EMBL/GenBank/DDBJ databases">
        <authorList>
            <person name="Matsumoto Y."/>
            <person name="Kinjo T."/>
            <person name="Motooka D."/>
            <person name="Nabeya D."/>
            <person name="Jung N."/>
            <person name="Uechi K."/>
            <person name="Horii T."/>
            <person name="Iida T."/>
            <person name="Fujita J."/>
            <person name="Nakamura S."/>
        </authorList>
    </citation>
    <scope>NUCLEOTIDE SEQUENCE</scope>
    <source>
        <strain evidence="1">JCM 13573</strain>
    </source>
</reference>
<name>A0AAX1JBQ0_9MYCO</name>
<dbReference type="KEGG" id="mku:I2456_05055"/>
<protein>
    <submittedName>
        <fullName evidence="2">Uncharacterized protein</fullName>
    </submittedName>
</protein>
<reference evidence="2" key="3">
    <citation type="submission" date="2020-11" db="EMBL/GenBank/DDBJ databases">
        <title>Intraspecies plasmid and genomic variation of Mycobacterium kubicae revealed by the complete genome sequences of two clinical isolates.</title>
        <authorList>
            <person name="Hendrix J.R."/>
            <person name="Epperson L.E."/>
            <person name="Honda J.R."/>
            <person name="Strong M."/>
        </authorList>
    </citation>
    <scope>NUCLEOTIDE SEQUENCE</scope>
    <source>
        <strain evidence="2">JCM 13573</strain>
    </source>
</reference>
<evidence type="ECO:0000313" key="1">
    <source>
        <dbReference type="EMBL" id="GFG63247.1"/>
    </source>
</evidence>
<dbReference type="AlphaFoldDB" id="A0AAX1JBQ0"/>
<sequence>MAVNGGLNAVPVEELLVYQGEVFINFRTSRQWVVMKLFALPAESDDYQILDLLIRHLRYRDSYAAPEFKDAKTIHGPYWSYAIAPELFFPVSAVDATALIRTWAEYDVPLTDIDREAMEREVYPRIHAATSRYQLPDLVDTAQHDWGSTVGCTGFHEFVLIDRRADRVALVVASDD</sequence>
<accession>A0AAX1JBQ0</accession>
<proteinExistence type="predicted"/>